<dbReference type="SUPFAM" id="SSF46785">
    <property type="entry name" value="Winged helix' DNA-binding domain"/>
    <property type="match status" value="1"/>
</dbReference>
<dbReference type="InterPro" id="IPR036390">
    <property type="entry name" value="WH_DNA-bd_sf"/>
</dbReference>
<keyword evidence="3" id="KW-0238">DNA-binding</keyword>
<keyword evidence="2" id="KW-0805">Transcription regulation</keyword>
<dbReference type="PANTHER" id="PTHR30363">
    <property type="entry name" value="HTH-TYPE TRANSCRIPTIONAL REGULATOR SRLR-RELATED"/>
    <property type="match status" value="1"/>
</dbReference>
<dbReference type="PANTHER" id="PTHR30363:SF4">
    <property type="entry name" value="GLYCEROL-3-PHOSPHATE REGULON REPRESSOR"/>
    <property type="match status" value="1"/>
</dbReference>
<dbReference type="AlphaFoldDB" id="A0A518CI10"/>
<evidence type="ECO:0000256" key="4">
    <source>
        <dbReference type="ARBA" id="ARBA00023163"/>
    </source>
</evidence>
<sequence>MLVAERRSSILHAVEEKGFVSLHELAELVRASESTIRRDLEFLDGSQQIRRTRGGAAYVGESITSFEERISTASLEKQKIAEAAANLIEPGEAILLDGGTTTLEVARHLVNKPLQVVTNSLPIMNLLVNQPLIELMILGGYLYPKTGVALGPQATASLENIHVRRLIISVGGITRKGLFNSNALLVSTERAMLTSADEVMVVADSSKFNKSALVHLCELEMVDHMVVDSGITNEWIEILQRANIELTIVDVKKES</sequence>
<evidence type="ECO:0000313" key="7">
    <source>
        <dbReference type="Proteomes" id="UP000317178"/>
    </source>
</evidence>
<name>A0A518CI10_9PLAN</name>
<dbReference type="InterPro" id="IPR036388">
    <property type="entry name" value="WH-like_DNA-bd_sf"/>
</dbReference>
<dbReference type="InterPro" id="IPR014036">
    <property type="entry name" value="DeoR-like_C"/>
</dbReference>
<proteinExistence type="predicted"/>
<dbReference type="PROSITE" id="PS00894">
    <property type="entry name" value="HTH_DEOR_1"/>
    <property type="match status" value="1"/>
</dbReference>
<dbReference type="EMBL" id="CP036281">
    <property type="protein sequence ID" value="QDU78868.1"/>
    <property type="molecule type" value="Genomic_DNA"/>
</dbReference>
<dbReference type="Pfam" id="PF00455">
    <property type="entry name" value="DeoRC"/>
    <property type="match status" value="1"/>
</dbReference>
<dbReference type="InterPro" id="IPR001034">
    <property type="entry name" value="DeoR_HTH"/>
</dbReference>
<feature type="domain" description="HTH deoR-type" evidence="5">
    <location>
        <begin position="3"/>
        <end position="58"/>
    </location>
</feature>
<dbReference type="Gene3D" id="3.40.50.1360">
    <property type="match status" value="1"/>
</dbReference>
<dbReference type="PRINTS" id="PR00037">
    <property type="entry name" value="HTHLACR"/>
</dbReference>
<dbReference type="SMART" id="SM01134">
    <property type="entry name" value="DeoRC"/>
    <property type="match status" value="1"/>
</dbReference>
<evidence type="ECO:0000259" key="5">
    <source>
        <dbReference type="PROSITE" id="PS51000"/>
    </source>
</evidence>
<keyword evidence="1" id="KW-0678">Repressor</keyword>
<dbReference type="SMART" id="SM00420">
    <property type="entry name" value="HTH_DEOR"/>
    <property type="match status" value="1"/>
</dbReference>
<dbReference type="RefSeq" id="WP_144992938.1">
    <property type="nucleotide sequence ID" value="NZ_CP036281.1"/>
</dbReference>
<organism evidence="6 7">
    <name type="scientific">Polystyrenella longa</name>
    <dbReference type="NCBI Taxonomy" id="2528007"/>
    <lineage>
        <taxon>Bacteria</taxon>
        <taxon>Pseudomonadati</taxon>
        <taxon>Planctomycetota</taxon>
        <taxon>Planctomycetia</taxon>
        <taxon>Planctomycetales</taxon>
        <taxon>Planctomycetaceae</taxon>
        <taxon>Polystyrenella</taxon>
    </lineage>
</organism>
<dbReference type="PROSITE" id="PS51000">
    <property type="entry name" value="HTH_DEOR_2"/>
    <property type="match status" value="1"/>
</dbReference>
<protein>
    <submittedName>
        <fullName evidence="6">HTH-type transcriptional repressor GlcR</fullName>
    </submittedName>
</protein>
<dbReference type="GO" id="GO:0003677">
    <property type="term" value="F:DNA binding"/>
    <property type="evidence" value="ECO:0007669"/>
    <property type="project" value="UniProtKB-KW"/>
</dbReference>
<dbReference type="InterPro" id="IPR037171">
    <property type="entry name" value="NagB/RpiA_transferase-like"/>
</dbReference>
<evidence type="ECO:0000256" key="1">
    <source>
        <dbReference type="ARBA" id="ARBA00022491"/>
    </source>
</evidence>
<dbReference type="InterPro" id="IPR018356">
    <property type="entry name" value="Tscrpt_reg_HTH_DeoR_CS"/>
</dbReference>
<dbReference type="KEGG" id="plon:Pla110_05720"/>
<gene>
    <name evidence="6" type="primary">glcR</name>
    <name evidence="6" type="ORF">Pla110_05720</name>
</gene>
<keyword evidence="4" id="KW-0804">Transcription</keyword>
<evidence type="ECO:0000313" key="6">
    <source>
        <dbReference type="EMBL" id="QDU78868.1"/>
    </source>
</evidence>
<dbReference type="OrthoDB" id="9797223at2"/>
<dbReference type="Proteomes" id="UP000317178">
    <property type="component" value="Chromosome"/>
</dbReference>
<reference evidence="6 7" key="1">
    <citation type="submission" date="2019-02" db="EMBL/GenBank/DDBJ databases">
        <title>Deep-cultivation of Planctomycetes and their phenomic and genomic characterization uncovers novel biology.</title>
        <authorList>
            <person name="Wiegand S."/>
            <person name="Jogler M."/>
            <person name="Boedeker C."/>
            <person name="Pinto D."/>
            <person name="Vollmers J."/>
            <person name="Rivas-Marin E."/>
            <person name="Kohn T."/>
            <person name="Peeters S.H."/>
            <person name="Heuer A."/>
            <person name="Rast P."/>
            <person name="Oberbeckmann S."/>
            <person name="Bunk B."/>
            <person name="Jeske O."/>
            <person name="Meyerdierks A."/>
            <person name="Storesund J.E."/>
            <person name="Kallscheuer N."/>
            <person name="Luecker S."/>
            <person name="Lage O.M."/>
            <person name="Pohl T."/>
            <person name="Merkel B.J."/>
            <person name="Hornburger P."/>
            <person name="Mueller R.-W."/>
            <person name="Bruemmer F."/>
            <person name="Labrenz M."/>
            <person name="Spormann A.M."/>
            <person name="Op den Camp H."/>
            <person name="Overmann J."/>
            <person name="Amann R."/>
            <person name="Jetten M.S.M."/>
            <person name="Mascher T."/>
            <person name="Medema M.H."/>
            <person name="Devos D.P."/>
            <person name="Kaster A.-K."/>
            <person name="Ovreas L."/>
            <person name="Rohde M."/>
            <person name="Galperin M.Y."/>
            <person name="Jogler C."/>
        </authorList>
    </citation>
    <scope>NUCLEOTIDE SEQUENCE [LARGE SCALE GENOMIC DNA]</scope>
    <source>
        <strain evidence="6 7">Pla110</strain>
    </source>
</reference>
<evidence type="ECO:0000256" key="2">
    <source>
        <dbReference type="ARBA" id="ARBA00023015"/>
    </source>
</evidence>
<accession>A0A518CI10</accession>
<dbReference type="Gene3D" id="1.10.10.10">
    <property type="entry name" value="Winged helix-like DNA-binding domain superfamily/Winged helix DNA-binding domain"/>
    <property type="match status" value="1"/>
</dbReference>
<dbReference type="InterPro" id="IPR050313">
    <property type="entry name" value="Carb_Metab_HTH_regulators"/>
</dbReference>
<evidence type="ECO:0000256" key="3">
    <source>
        <dbReference type="ARBA" id="ARBA00023125"/>
    </source>
</evidence>
<dbReference type="GO" id="GO:0003700">
    <property type="term" value="F:DNA-binding transcription factor activity"/>
    <property type="evidence" value="ECO:0007669"/>
    <property type="project" value="InterPro"/>
</dbReference>
<dbReference type="Pfam" id="PF08220">
    <property type="entry name" value="HTH_DeoR"/>
    <property type="match status" value="1"/>
</dbReference>
<dbReference type="SUPFAM" id="SSF100950">
    <property type="entry name" value="NagB/RpiA/CoA transferase-like"/>
    <property type="match status" value="1"/>
</dbReference>
<keyword evidence="7" id="KW-1185">Reference proteome</keyword>